<dbReference type="InterPro" id="IPR050272">
    <property type="entry name" value="Isochorismatase-like_hydrls"/>
</dbReference>
<dbReference type="SUPFAM" id="SSF52499">
    <property type="entry name" value="Isochorismatase-like hydrolases"/>
    <property type="match status" value="1"/>
</dbReference>
<name>A0A7S4SX88_9STRA</name>
<dbReference type="InterPro" id="IPR000868">
    <property type="entry name" value="Isochorismatase-like_dom"/>
</dbReference>
<evidence type="ECO:0000259" key="3">
    <source>
        <dbReference type="Pfam" id="PF00857"/>
    </source>
</evidence>
<gene>
    <name evidence="4" type="ORF">DBRI00130_LOCUS40344</name>
</gene>
<comment type="similarity">
    <text evidence="1">Belongs to the isochorismatase family.</text>
</comment>
<dbReference type="PANTHER" id="PTHR43540">
    <property type="entry name" value="PEROXYUREIDOACRYLATE/UREIDOACRYLATE AMIDOHYDROLASE-RELATED"/>
    <property type="match status" value="1"/>
</dbReference>
<feature type="domain" description="Isochorismatase-like" evidence="3">
    <location>
        <begin position="71"/>
        <end position="264"/>
    </location>
</feature>
<dbReference type="GO" id="GO:0016787">
    <property type="term" value="F:hydrolase activity"/>
    <property type="evidence" value="ECO:0007669"/>
    <property type="project" value="UniProtKB-KW"/>
</dbReference>
<protein>
    <recommendedName>
        <fullName evidence="3">Isochorismatase-like domain-containing protein</fullName>
    </recommendedName>
</protein>
<evidence type="ECO:0000313" key="4">
    <source>
        <dbReference type="EMBL" id="CAE4658971.1"/>
    </source>
</evidence>
<dbReference type="AlphaFoldDB" id="A0A7S4SX88"/>
<keyword evidence="2" id="KW-0378">Hydrolase</keyword>
<dbReference type="Pfam" id="PF00857">
    <property type="entry name" value="Isochorismatase"/>
    <property type="match status" value="1"/>
</dbReference>
<reference evidence="4" key="1">
    <citation type="submission" date="2021-01" db="EMBL/GenBank/DDBJ databases">
        <authorList>
            <person name="Corre E."/>
            <person name="Pelletier E."/>
            <person name="Niang G."/>
            <person name="Scheremetjew M."/>
            <person name="Finn R."/>
            <person name="Kale V."/>
            <person name="Holt S."/>
            <person name="Cochrane G."/>
            <person name="Meng A."/>
            <person name="Brown T."/>
            <person name="Cohen L."/>
        </authorList>
    </citation>
    <scope>NUCLEOTIDE SEQUENCE</scope>
    <source>
        <strain evidence="4">GSO104</strain>
    </source>
</reference>
<accession>A0A7S4SX88</accession>
<evidence type="ECO:0000256" key="2">
    <source>
        <dbReference type="ARBA" id="ARBA00022801"/>
    </source>
</evidence>
<sequence length="271" mass="29967">MGKYGLLEHSRRLVAAESGDGPRRLPYVQRGNTHRNAALSVAVNQSTENASKNDSKTDDGYSLVSVEPSTTAIVLIEFQREFAAEGGEFYSNCKPCLDRYQVLKNAEALMKQAREAGCKIIHVPIAFAEDYKELEGKFMDKEENSAYGVLENIADHDAFKESGETADFIDSMNPVDGDLICQNKKGLCAFYGTDLDDLLEKNGINTIVLGGFLTNCCIESTMRSAYERGYKVVTLFDCCCATSVEAHEMSFKHSFEMFSIPTTSDLVKFSS</sequence>
<evidence type="ECO:0000256" key="1">
    <source>
        <dbReference type="ARBA" id="ARBA00006336"/>
    </source>
</evidence>
<dbReference type="EMBL" id="HBNS01055864">
    <property type="protein sequence ID" value="CAE4658971.1"/>
    <property type="molecule type" value="Transcribed_RNA"/>
</dbReference>
<dbReference type="CDD" id="cd00431">
    <property type="entry name" value="cysteine_hydrolases"/>
    <property type="match status" value="1"/>
</dbReference>
<dbReference type="InterPro" id="IPR036380">
    <property type="entry name" value="Isochorismatase-like_sf"/>
</dbReference>
<dbReference type="PANTHER" id="PTHR43540:SF16">
    <property type="entry name" value="ISOCHORISMATASE-LIKE DOMAIN-CONTAINING PROTEIN"/>
    <property type="match status" value="1"/>
</dbReference>
<organism evidence="4">
    <name type="scientific">Ditylum brightwellii</name>
    <dbReference type="NCBI Taxonomy" id="49249"/>
    <lineage>
        <taxon>Eukaryota</taxon>
        <taxon>Sar</taxon>
        <taxon>Stramenopiles</taxon>
        <taxon>Ochrophyta</taxon>
        <taxon>Bacillariophyta</taxon>
        <taxon>Mediophyceae</taxon>
        <taxon>Lithodesmiophycidae</taxon>
        <taxon>Lithodesmiales</taxon>
        <taxon>Lithodesmiaceae</taxon>
        <taxon>Ditylum</taxon>
    </lineage>
</organism>
<proteinExistence type="inferred from homology"/>
<dbReference type="Gene3D" id="3.40.50.850">
    <property type="entry name" value="Isochorismatase-like"/>
    <property type="match status" value="1"/>
</dbReference>